<reference evidence="3" key="1">
    <citation type="submission" date="2023-10" db="EMBL/GenBank/DDBJ databases">
        <authorList>
            <person name="Chen Y."/>
            <person name="Shah S."/>
            <person name="Dougan E. K."/>
            <person name="Thang M."/>
            <person name="Chan C."/>
        </authorList>
    </citation>
    <scope>NUCLEOTIDE SEQUENCE [LARGE SCALE GENOMIC DNA]</scope>
</reference>
<protein>
    <submittedName>
        <fullName evidence="3">Uncharacterized protein</fullName>
    </submittedName>
</protein>
<evidence type="ECO:0000313" key="3">
    <source>
        <dbReference type="EMBL" id="CAK0862421.1"/>
    </source>
</evidence>
<dbReference type="EMBL" id="CAUYUJ010016160">
    <property type="protein sequence ID" value="CAK0862421.1"/>
    <property type="molecule type" value="Genomic_DNA"/>
</dbReference>
<sequence length="290" mass="30957">AVGDLRQLEHDPREYAPSLFGVAHSAAWLLAALSQALLLCAILRYAMAGRAGESGSDLTDLFAFGAVGFVWVVTGANITLVFRHSAWLGWVTWAPYLFNMGCMLGVYCFFRNFGRVFATPDDFLRLLLATVFAMVGHTCIGEAIIRSSCRAERAIASRGALLRRLGLDRPGARAWRRPSPLAHPLAGEASPGVDSMSYLNGSSVELGLLHSSNTSSFGYAFSEDCARQRDAGRARRPGSAPPGFLGGAPSLARAARHSGAADGVAAAPQEGPPITHYSAWAFMPPSRFAE</sequence>
<organism evidence="3 4">
    <name type="scientific">Prorocentrum cordatum</name>
    <dbReference type="NCBI Taxonomy" id="2364126"/>
    <lineage>
        <taxon>Eukaryota</taxon>
        <taxon>Sar</taxon>
        <taxon>Alveolata</taxon>
        <taxon>Dinophyceae</taxon>
        <taxon>Prorocentrales</taxon>
        <taxon>Prorocentraceae</taxon>
        <taxon>Prorocentrum</taxon>
    </lineage>
</organism>
<evidence type="ECO:0000313" key="4">
    <source>
        <dbReference type="Proteomes" id="UP001189429"/>
    </source>
</evidence>
<feature type="region of interest" description="Disordered" evidence="1">
    <location>
        <begin position="228"/>
        <end position="269"/>
    </location>
</feature>
<name>A0ABN9UV46_9DINO</name>
<gene>
    <name evidence="3" type="ORF">PCOR1329_LOCUS50837</name>
</gene>
<feature type="transmembrane region" description="Helical" evidence="2">
    <location>
        <begin position="26"/>
        <end position="46"/>
    </location>
</feature>
<keyword evidence="2" id="KW-1133">Transmembrane helix</keyword>
<accession>A0ABN9UV46</accession>
<keyword evidence="2" id="KW-0472">Membrane</keyword>
<feature type="non-terminal residue" evidence="3">
    <location>
        <position position="1"/>
    </location>
</feature>
<keyword evidence="2" id="KW-0812">Transmembrane</keyword>
<feature type="transmembrane region" description="Helical" evidence="2">
    <location>
        <begin position="87"/>
        <end position="110"/>
    </location>
</feature>
<proteinExistence type="predicted"/>
<evidence type="ECO:0000256" key="2">
    <source>
        <dbReference type="SAM" id="Phobius"/>
    </source>
</evidence>
<dbReference type="Proteomes" id="UP001189429">
    <property type="component" value="Unassembled WGS sequence"/>
</dbReference>
<comment type="caution">
    <text evidence="3">The sequence shown here is derived from an EMBL/GenBank/DDBJ whole genome shotgun (WGS) entry which is preliminary data.</text>
</comment>
<feature type="transmembrane region" description="Helical" evidence="2">
    <location>
        <begin position="58"/>
        <end position="81"/>
    </location>
</feature>
<feature type="transmembrane region" description="Helical" evidence="2">
    <location>
        <begin position="122"/>
        <end position="145"/>
    </location>
</feature>
<evidence type="ECO:0000256" key="1">
    <source>
        <dbReference type="SAM" id="MobiDB-lite"/>
    </source>
</evidence>
<keyword evidence="4" id="KW-1185">Reference proteome</keyword>